<dbReference type="RefSeq" id="WP_004860721.1">
    <property type="nucleotide sequence ID" value="NZ_JH725053.1"/>
</dbReference>
<keyword evidence="2" id="KW-1185">Reference proteome</keyword>
<comment type="caution">
    <text evidence="1">The sequence shown here is derived from an EMBL/GenBank/DDBJ whole genome shotgun (WGS) entry which is preliminary data.</text>
</comment>
<dbReference type="Proteomes" id="UP000002648">
    <property type="component" value="Unassembled WGS sequence"/>
</dbReference>
<organism evidence="1 2">
    <name type="scientific">Bartonella taylorii 8TBB</name>
    <dbReference type="NCBI Taxonomy" id="1094560"/>
    <lineage>
        <taxon>Bacteria</taxon>
        <taxon>Pseudomonadati</taxon>
        <taxon>Pseudomonadota</taxon>
        <taxon>Alphaproteobacteria</taxon>
        <taxon>Hyphomicrobiales</taxon>
        <taxon>Bartonellaceae</taxon>
        <taxon>Bartonella</taxon>
    </lineage>
</organism>
<evidence type="ECO:0000313" key="1">
    <source>
        <dbReference type="EMBL" id="EJF92982.1"/>
    </source>
</evidence>
<accession>A0A9P2RYX6</accession>
<evidence type="ECO:0000313" key="2">
    <source>
        <dbReference type="Proteomes" id="UP000002648"/>
    </source>
</evidence>
<proteinExistence type="predicted"/>
<reference evidence="1 2" key="1">
    <citation type="submission" date="2012-03" db="EMBL/GenBank/DDBJ databases">
        <title>The Genome Sequence of Bartonella taylorii 8TBB.</title>
        <authorList>
            <consortium name="The Broad Institute Genome Sequencing Platform"/>
            <consortium name="The Broad Institute Genome Sequencing Center for Infectious Disease"/>
            <person name="Feldgarden M."/>
            <person name="Kirby J."/>
            <person name="Kosoy M."/>
            <person name="Birtles R."/>
            <person name="Probert W.S."/>
            <person name="Chiaraviglio L."/>
            <person name="Young S.K."/>
            <person name="Zeng Q."/>
            <person name="Gargeya S."/>
            <person name="Fitzgerald M."/>
            <person name="Haas B."/>
            <person name="Abouelleil A."/>
            <person name="Alvarado L."/>
            <person name="Arachchi H.M."/>
            <person name="Berlin A."/>
            <person name="Chapman S.B."/>
            <person name="Gearin G."/>
            <person name="Goldberg J."/>
            <person name="Griggs A."/>
            <person name="Gujja S."/>
            <person name="Hansen M."/>
            <person name="Heiman D."/>
            <person name="Howarth C."/>
            <person name="Larimer J."/>
            <person name="Lui A."/>
            <person name="MacDonald P.J.P."/>
            <person name="McCowen C."/>
            <person name="Montmayeur A."/>
            <person name="Murphy C."/>
            <person name="Neiman D."/>
            <person name="Pearson M."/>
            <person name="Priest M."/>
            <person name="Roberts A."/>
            <person name="Saif S."/>
            <person name="Shea T."/>
            <person name="Sisk P."/>
            <person name="Stolte C."/>
            <person name="Sykes S."/>
            <person name="Wortman J."/>
            <person name="Nusbaum C."/>
            <person name="Birren B."/>
        </authorList>
    </citation>
    <scope>NUCLEOTIDE SEQUENCE [LARGE SCALE GENOMIC DNA]</scope>
    <source>
        <strain evidence="1 2">8TBB</strain>
    </source>
</reference>
<sequence>MDDETLYGKQLHHYTFAEAVDNELLTPYKIVVLRVNENYITPAIQNIIANEDCEIDLDDAEKTISFIEHSPK</sequence>
<dbReference type="EMBL" id="AIMD01000049">
    <property type="protein sequence ID" value="EJF92982.1"/>
    <property type="molecule type" value="Genomic_DNA"/>
</dbReference>
<gene>
    <name evidence="1" type="ORF">ME9_01424</name>
</gene>
<protein>
    <submittedName>
        <fullName evidence="1">Uncharacterized protein</fullName>
    </submittedName>
</protein>
<dbReference type="AlphaFoldDB" id="A0A9P2RYX6"/>
<name>A0A9P2RYX6_BARTA</name>